<sequence>MTHDARQRALFFLLGDHRLTPAEAAEALTVASTVLDKGLARLLEAADTANAPLCAETAHSLKGNLLNLGLPELAQTAQYATDTARQGRLDDVRAAGQTLALALSPLLPRH</sequence>
<dbReference type="EMBL" id="WVUD01000033">
    <property type="protein sequence ID" value="MYL84480.1"/>
    <property type="molecule type" value="Genomic_DNA"/>
</dbReference>
<dbReference type="GO" id="GO:0000160">
    <property type="term" value="P:phosphorelay signal transduction system"/>
    <property type="evidence" value="ECO:0007669"/>
    <property type="project" value="InterPro"/>
</dbReference>
<evidence type="ECO:0000259" key="2">
    <source>
        <dbReference type="PROSITE" id="PS50894"/>
    </source>
</evidence>
<evidence type="ECO:0000313" key="4">
    <source>
        <dbReference type="Proteomes" id="UP000482487"/>
    </source>
</evidence>
<dbReference type="InterPro" id="IPR008207">
    <property type="entry name" value="Sig_transdc_His_kin_Hpt_dom"/>
</dbReference>
<dbReference type="Pfam" id="PF01627">
    <property type="entry name" value="Hpt"/>
    <property type="match status" value="1"/>
</dbReference>
<dbReference type="GO" id="GO:0004672">
    <property type="term" value="F:protein kinase activity"/>
    <property type="evidence" value="ECO:0007669"/>
    <property type="project" value="UniProtKB-ARBA"/>
</dbReference>
<keyword evidence="3" id="KW-0418">Kinase</keyword>
<dbReference type="Gene3D" id="1.20.120.160">
    <property type="entry name" value="HPT domain"/>
    <property type="match status" value="1"/>
</dbReference>
<dbReference type="OrthoDB" id="5459934at2"/>
<dbReference type="RefSeq" id="WP_160962547.1">
    <property type="nucleotide sequence ID" value="NZ_WVUD01000033.1"/>
</dbReference>
<evidence type="ECO:0000256" key="1">
    <source>
        <dbReference type="PROSITE-ProRule" id="PRU00110"/>
    </source>
</evidence>
<dbReference type="InterPro" id="IPR036641">
    <property type="entry name" value="HPT_dom_sf"/>
</dbReference>
<organism evidence="3 4">
    <name type="scientific">Solidesulfovibrio aerotolerans</name>
    <dbReference type="NCBI Taxonomy" id="295255"/>
    <lineage>
        <taxon>Bacteria</taxon>
        <taxon>Pseudomonadati</taxon>
        <taxon>Thermodesulfobacteriota</taxon>
        <taxon>Desulfovibrionia</taxon>
        <taxon>Desulfovibrionales</taxon>
        <taxon>Desulfovibrionaceae</taxon>
        <taxon>Solidesulfovibrio</taxon>
    </lineage>
</organism>
<accession>A0A7C9IV63</accession>
<keyword evidence="4" id="KW-1185">Reference proteome</keyword>
<protein>
    <submittedName>
        <fullName evidence="3">Histidine kinase</fullName>
    </submittedName>
</protein>
<comment type="caution">
    <text evidence="3">The sequence shown here is derived from an EMBL/GenBank/DDBJ whole genome shotgun (WGS) entry which is preliminary data.</text>
</comment>
<proteinExistence type="predicted"/>
<keyword evidence="1" id="KW-0597">Phosphoprotein</keyword>
<gene>
    <name evidence="3" type="ORF">GTA51_15265</name>
</gene>
<dbReference type="PROSITE" id="PS50894">
    <property type="entry name" value="HPT"/>
    <property type="match status" value="1"/>
</dbReference>
<dbReference type="SUPFAM" id="SSF47226">
    <property type="entry name" value="Histidine-containing phosphotransfer domain, HPT domain"/>
    <property type="match status" value="1"/>
</dbReference>
<feature type="domain" description="HPt" evidence="2">
    <location>
        <begin position="20"/>
        <end position="110"/>
    </location>
</feature>
<keyword evidence="3" id="KW-0808">Transferase</keyword>
<reference evidence="3 4" key="1">
    <citation type="submission" date="2020-01" db="EMBL/GenBank/DDBJ databases">
        <title>Genome sequence of Desulfovibrio aerotolerans DSM 16695(T).</title>
        <authorList>
            <person name="Karnachuk O."/>
            <person name="Avakyan M."/>
            <person name="Mardanov A."/>
            <person name="Kadnikov V."/>
            <person name="Ravin N."/>
        </authorList>
    </citation>
    <scope>NUCLEOTIDE SEQUENCE [LARGE SCALE GENOMIC DNA]</scope>
    <source>
        <strain evidence="3 4">DSM 16695</strain>
    </source>
</reference>
<dbReference type="AlphaFoldDB" id="A0A7C9IV63"/>
<feature type="modified residue" description="Phosphohistidine" evidence="1">
    <location>
        <position position="59"/>
    </location>
</feature>
<evidence type="ECO:0000313" key="3">
    <source>
        <dbReference type="EMBL" id="MYL84480.1"/>
    </source>
</evidence>
<dbReference type="Proteomes" id="UP000482487">
    <property type="component" value="Unassembled WGS sequence"/>
</dbReference>
<name>A0A7C9IV63_9BACT</name>